<dbReference type="GO" id="GO:0003677">
    <property type="term" value="F:DNA binding"/>
    <property type="evidence" value="ECO:0007669"/>
    <property type="project" value="InterPro"/>
</dbReference>
<dbReference type="Gene3D" id="3.40.50.150">
    <property type="entry name" value="Vaccinia Virus protein VP39"/>
    <property type="match status" value="1"/>
</dbReference>
<keyword evidence="1 4" id="KW-0489">Methyltransferase</keyword>
<dbReference type="EMBL" id="BK015544">
    <property type="protein sequence ID" value="DAE12117.1"/>
    <property type="molecule type" value="Genomic_DNA"/>
</dbReference>
<dbReference type="Pfam" id="PF01555">
    <property type="entry name" value="N6_N4_Mtase"/>
    <property type="match status" value="1"/>
</dbReference>
<dbReference type="GO" id="GO:0008170">
    <property type="term" value="F:N-methyltransferase activity"/>
    <property type="evidence" value="ECO:0007669"/>
    <property type="project" value="InterPro"/>
</dbReference>
<evidence type="ECO:0000313" key="4">
    <source>
        <dbReference type="EMBL" id="DAE12117.1"/>
    </source>
</evidence>
<dbReference type="InterPro" id="IPR001091">
    <property type="entry name" value="RM_Methyltransferase"/>
</dbReference>
<evidence type="ECO:0000259" key="3">
    <source>
        <dbReference type="Pfam" id="PF01555"/>
    </source>
</evidence>
<dbReference type="SUPFAM" id="SSF53335">
    <property type="entry name" value="S-adenosyl-L-methionine-dependent methyltransferases"/>
    <property type="match status" value="1"/>
</dbReference>
<accession>A0A8S5Q0C5</accession>
<keyword evidence="2" id="KW-0808">Transferase</keyword>
<dbReference type="GO" id="GO:0032259">
    <property type="term" value="P:methylation"/>
    <property type="evidence" value="ECO:0007669"/>
    <property type="project" value="UniProtKB-KW"/>
</dbReference>
<dbReference type="InterPro" id="IPR029063">
    <property type="entry name" value="SAM-dependent_MTases_sf"/>
</dbReference>
<sequence>MIELNKIYNEDCLEGMKRIPDGSVDCIVCDLPYGTTACAWDSVLPFDKLWEQYKRIIKNTGAIVLFSQQPFTSALIMSNIDMYKYNWIWKKESGTNYLNSHHQPLKITEDICVFGMAATTESKKKMYMEYHPQMIKGCKPYACKNGIQRKDAAMVRGKCQAQNGGAVTVSDGSRFPINLLEFIRDKEKIHPTQKPVALIQYLIRTYSNEDDTILDNCMGSGTTAIAAIREKRNFIGFELNKEYYDKACKRIKLELAQPTLF</sequence>
<reference evidence="4" key="1">
    <citation type="journal article" date="2021" name="Proc. Natl. Acad. Sci. U.S.A.">
        <title>A Catalog of Tens of Thousands of Viruses from Human Metagenomes Reveals Hidden Associations with Chronic Diseases.</title>
        <authorList>
            <person name="Tisza M.J."/>
            <person name="Buck C.B."/>
        </authorList>
    </citation>
    <scope>NUCLEOTIDE SEQUENCE</scope>
    <source>
        <strain evidence="4">CtMOb8</strain>
    </source>
</reference>
<protein>
    <submittedName>
        <fullName evidence="4">Adenine-specific methyltransferase</fullName>
    </submittedName>
</protein>
<feature type="domain" description="DNA methylase N-4/N-6" evidence="3">
    <location>
        <begin position="24"/>
        <end position="247"/>
    </location>
</feature>
<evidence type="ECO:0000256" key="2">
    <source>
        <dbReference type="ARBA" id="ARBA00022679"/>
    </source>
</evidence>
<organism evidence="4">
    <name type="scientific">Siphoviridae sp. ctMOb8</name>
    <dbReference type="NCBI Taxonomy" id="2825460"/>
    <lineage>
        <taxon>Viruses</taxon>
        <taxon>Duplodnaviria</taxon>
        <taxon>Heunggongvirae</taxon>
        <taxon>Uroviricota</taxon>
        <taxon>Caudoviricetes</taxon>
    </lineage>
</organism>
<dbReference type="InterPro" id="IPR002941">
    <property type="entry name" value="DNA_methylase_N4/N6"/>
</dbReference>
<proteinExistence type="predicted"/>
<dbReference type="PRINTS" id="PR00508">
    <property type="entry name" value="S21N4MTFRASE"/>
</dbReference>
<evidence type="ECO:0000256" key="1">
    <source>
        <dbReference type="ARBA" id="ARBA00022603"/>
    </source>
</evidence>
<name>A0A8S5Q0C5_9CAUD</name>